<protein>
    <submittedName>
        <fullName evidence="2">CCX4</fullName>
    </submittedName>
</protein>
<name>A0A0A9D5Q7_ARUDO</name>
<reference evidence="2" key="2">
    <citation type="journal article" date="2015" name="Data Brief">
        <title>Shoot transcriptome of the giant reed, Arundo donax.</title>
        <authorList>
            <person name="Barrero R.A."/>
            <person name="Guerrero F.D."/>
            <person name="Moolhuijzen P."/>
            <person name="Goolsby J.A."/>
            <person name="Tidwell J."/>
            <person name="Bellgard S.E."/>
            <person name="Bellgard M.I."/>
        </authorList>
    </citation>
    <scope>NUCLEOTIDE SEQUENCE</scope>
    <source>
        <tissue evidence="2">Shoot tissue taken approximately 20 cm above the soil surface</tissue>
    </source>
</reference>
<proteinExistence type="predicted"/>
<dbReference type="EMBL" id="GBRH01216900">
    <property type="protein sequence ID" value="JAD80995.1"/>
    <property type="molecule type" value="Transcribed_RNA"/>
</dbReference>
<dbReference type="AlphaFoldDB" id="A0A0A9D5Q7"/>
<evidence type="ECO:0000313" key="2">
    <source>
        <dbReference type="EMBL" id="JAD80995.1"/>
    </source>
</evidence>
<evidence type="ECO:0000256" key="1">
    <source>
        <dbReference type="SAM" id="MobiDB-lite"/>
    </source>
</evidence>
<sequence>MPAHATEGSSICSPFSVATTERFAPPGAGPAGSAPERNLRCTGSEPEPRSRGARTKPPSERLYRRRRNSTRDAAARGRTRRGGRGCDAIISGEVTGGGFHGRACRIQGWI</sequence>
<feature type="region of interest" description="Disordered" evidence="1">
    <location>
        <begin position="1"/>
        <end position="87"/>
    </location>
</feature>
<feature type="compositionally biased region" description="Polar residues" evidence="1">
    <location>
        <begin position="7"/>
        <end position="19"/>
    </location>
</feature>
<organism evidence="2">
    <name type="scientific">Arundo donax</name>
    <name type="common">Giant reed</name>
    <name type="synonym">Donax arundinaceus</name>
    <dbReference type="NCBI Taxonomy" id="35708"/>
    <lineage>
        <taxon>Eukaryota</taxon>
        <taxon>Viridiplantae</taxon>
        <taxon>Streptophyta</taxon>
        <taxon>Embryophyta</taxon>
        <taxon>Tracheophyta</taxon>
        <taxon>Spermatophyta</taxon>
        <taxon>Magnoliopsida</taxon>
        <taxon>Liliopsida</taxon>
        <taxon>Poales</taxon>
        <taxon>Poaceae</taxon>
        <taxon>PACMAD clade</taxon>
        <taxon>Arundinoideae</taxon>
        <taxon>Arundineae</taxon>
        <taxon>Arundo</taxon>
    </lineage>
</organism>
<accession>A0A0A9D5Q7</accession>
<reference evidence="2" key="1">
    <citation type="submission" date="2014-09" db="EMBL/GenBank/DDBJ databases">
        <authorList>
            <person name="Magalhaes I.L.F."/>
            <person name="Oliveira U."/>
            <person name="Santos F.R."/>
            <person name="Vidigal T.H.D.A."/>
            <person name="Brescovit A.D."/>
            <person name="Santos A.J."/>
        </authorList>
    </citation>
    <scope>NUCLEOTIDE SEQUENCE</scope>
    <source>
        <tissue evidence="2">Shoot tissue taken approximately 20 cm above the soil surface</tissue>
    </source>
</reference>